<protein>
    <submittedName>
        <fullName evidence="1">Uncharacterized protein</fullName>
    </submittedName>
</protein>
<evidence type="ECO:0000313" key="2">
    <source>
        <dbReference type="EMBL" id="CAF1210197.1"/>
    </source>
</evidence>
<sequence>MRIHKTHLLSIFIGALLILNLYKLQLSSSTTKSSRWKKDRLVVIPAIYNEINWSDHKKWPDWLRYGLDLFNKNHSRMYDVYLYQRLNAKLDPPYNWPYAINVHEEAGVFLKFIFDFYHDLPDKMLFIHANPFHHSLRPFEAAQCIRDDVYYTTINTRWIQNHPWTSTVYDPTDNQTLIYKCAKRLLTLFGYDGDAQLNPRNIQPKEHSVVSTMCCAQFYVRKERILHYTYEQWSAVYNASLQPYCATPLDRELPGGPGMKWFGGSFEYLWHIILGLYPADMLPPRAKTTTGLCRYFRPSCKSFSCESAYVDVYVYPDPKSNKTN</sequence>
<gene>
    <name evidence="2" type="ORF">EDS130_LOCUS25844</name>
    <name evidence="1" type="ORF">XAT740_LOCUS23698</name>
</gene>
<reference evidence="1" key="1">
    <citation type="submission" date="2021-02" db="EMBL/GenBank/DDBJ databases">
        <authorList>
            <person name="Nowell W R."/>
        </authorList>
    </citation>
    <scope>NUCLEOTIDE SEQUENCE</scope>
</reference>
<dbReference type="EMBL" id="CAJNOR010001801">
    <property type="protein sequence ID" value="CAF1201392.1"/>
    <property type="molecule type" value="Genomic_DNA"/>
</dbReference>
<dbReference type="PANTHER" id="PTHR37490">
    <property type="entry name" value="EXPRESSED PROTEIN"/>
    <property type="match status" value="1"/>
</dbReference>
<dbReference type="InterPro" id="IPR021838">
    <property type="entry name" value="DUF3431"/>
</dbReference>
<evidence type="ECO:0000313" key="3">
    <source>
        <dbReference type="Proteomes" id="UP000663828"/>
    </source>
</evidence>
<organism evidence="1 3">
    <name type="scientific">Adineta ricciae</name>
    <name type="common">Rotifer</name>
    <dbReference type="NCBI Taxonomy" id="249248"/>
    <lineage>
        <taxon>Eukaryota</taxon>
        <taxon>Metazoa</taxon>
        <taxon>Spiralia</taxon>
        <taxon>Gnathifera</taxon>
        <taxon>Rotifera</taxon>
        <taxon>Eurotatoria</taxon>
        <taxon>Bdelloidea</taxon>
        <taxon>Adinetida</taxon>
        <taxon>Adinetidae</taxon>
        <taxon>Adineta</taxon>
    </lineage>
</organism>
<dbReference type="Pfam" id="PF11913">
    <property type="entry name" value="DUF3431"/>
    <property type="match status" value="1"/>
</dbReference>
<proteinExistence type="predicted"/>
<dbReference type="EMBL" id="CAJNOJ010000154">
    <property type="protein sequence ID" value="CAF1210197.1"/>
    <property type="molecule type" value="Genomic_DNA"/>
</dbReference>
<dbReference type="Proteomes" id="UP000663852">
    <property type="component" value="Unassembled WGS sequence"/>
</dbReference>
<accession>A0A814WH66</accession>
<dbReference type="Proteomes" id="UP000663828">
    <property type="component" value="Unassembled WGS sequence"/>
</dbReference>
<comment type="caution">
    <text evidence="1">The sequence shown here is derived from an EMBL/GenBank/DDBJ whole genome shotgun (WGS) entry which is preliminary data.</text>
</comment>
<name>A0A814WH66_ADIRI</name>
<evidence type="ECO:0000313" key="1">
    <source>
        <dbReference type="EMBL" id="CAF1201392.1"/>
    </source>
</evidence>
<keyword evidence="3" id="KW-1185">Reference proteome</keyword>
<dbReference type="PANTHER" id="PTHR37490:SF2">
    <property type="match status" value="1"/>
</dbReference>
<dbReference type="OrthoDB" id="10016647at2759"/>
<dbReference type="AlphaFoldDB" id="A0A814WH66"/>